<dbReference type="SMART" id="SM00487">
    <property type="entry name" value="DEXDc"/>
    <property type="match status" value="1"/>
</dbReference>
<keyword evidence="1" id="KW-0812">Transmembrane</keyword>
<dbReference type="InterPro" id="IPR014001">
    <property type="entry name" value="Helicase_ATP-bd"/>
</dbReference>
<dbReference type="InterPro" id="IPR050742">
    <property type="entry name" value="Helicase_Restrict-Modif_Enz"/>
</dbReference>
<dbReference type="Gene3D" id="3.40.50.300">
    <property type="entry name" value="P-loop containing nucleotide triphosphate hydrolases"/>
    <property type="match status" value="2"/>
</dbReference>
<evidence type="ECO:0000259" key="2">
    <source>
        <dbReference type="PROSITE" id="PS51192"/>
    </source>
</evidence>
<dbReference type="GO" id="GO:0004386">
    <property type="term" value="F:helicase activity"/>
    <property type="evidence" value="ECO:0007669"/>
    <property type="project" value="UniProtKB-KW"/>
</dbReference>
<dbReference type="InterPro" id="IPR006935">
    <property type="entry name" value="Helicase/UvrB_N"/>
</dbReference>
<dbReference type="Pfam" id="PF00271">
    <property type="entry name" value="Helicase_C"/>
    <property type="match status" value="1"/>
</dbReference>
<feature type="domain" description="Helicase ATP-binding" evidence="2">
    <location>
        <begin position="25"/>
        <end position="209"/>
    </location>
</feature>
<comment type="caution">
    <text evidence="3">The sequence shown here is derived from an EMBL/GenBank/DDBJ whole genome shotgun (WGS) entry which is preliminary data.</text>
</comment>
<keyword evidence="3" id="KW-0378">Hydrolase</keyword>
<dbReference type="InterPro" id="IPR001650">
    <property type="entry name" value="Helicase_C-like"/>
</dbReference>
<dbReference type="SUPFAM" id="SSF52540">
    <property type="entry name" value="P-loop containing nucleoside triphosphate hydrolases"/>
    <property type="match status" value="1"/>
</dbReference>
<keyword evidence="4" id="KW-1185">Reference proteome</keyword>
<feature type="transmembrane region" description="Helical" evidence="1">
    <location>
        <begin position="714"/>
        <end position="736"/>
    </location>
</feature>
<reference evidence="3 4" key="1">
    <citation type="submission" date="2020-08" db="EMBL/GenBank/DDBJ databases">
        <title>A Genomic Blueprint of the Chicken Gut Microbiome.</title>
        <authorList>
            <person name="Gilroy R."/>
            <person name="Ravi A."/>
            <person name="Getino M."/>
            <person name="Pursley I."/>
            <person name="Horton D.L."/>
            <person name="Alikhan N.-F."/>
            <person name="Baker D."/>
            <person name="Gharbi K."/>
            <person name="Hall N."/>
            <person name="Watson M."/>
            <person name="Adriaenssens E.M."/>
            <person name="Foster-Nyarko E."/>
            <person name="Jarju S."/>
            <person name="Secka A."/>
            <person name="Antonio M."/>
            <person name="Oren A."/>
            <person name="Chaudhuri R."/>
            <person name="La Ragione R.M."/>
            <person name="Hildebrand F."/>
            <person name="Pallen M.J."/>
        </authorList>
    </citation>
    <scope>NUCLEOTIDE SEQUENCE [LARGE SCALE GENOMIC DNA]</scope>
    <source>
        <strain evidence="3 4">Sa2YVA2</strain>
    </source>
</reference>
<feature type="transmembrane region" description="Helical" evidence="1">
    <location>
        <begin position="682"/>
        <end position="702"/>
    </location>
</feature>
<name>A0ABR8UCY2_9BACL</name>
<keyword evidence="1" id="KW-0472">Membrane</keyword>
<dbReference type="PROSITE" id="PS51192">
    <property type="entry name" value="HELICASE_ATP_BIND_1"/>
    <property type="match status" value="1"/>
</dbReference>
<dbReference type="PANTHER" id="PTHR47396">
    <property type="entry name" value="TYPE I RESTRICTION ENZYME ECOKI R PROTEIN"/>
    <property type="match status" value="1"/>
</dbReference>
<sequence>MNAFPKGIKFCYEWRSYQSRILQELNDHIANGQFHLVAPPGSGKTVLGLEIMLRINRPTLIVAPTLAIKQQWKDRFTELFLQEGKPEWISMDITQPKFITVTTYQSLHSIYKESEISGDSENETIDDFEPEKYQEVTKSESARIQQEIVRLGFGTLILDEAHHLRTAWWQSMISLKETLSDVIVVALTATPPFDVSTGEWQRYVQLCGSIDLEISVPELVKEKELCPHQDYVHFSVPEGEELSMILHFREETDRFVLESLGDRRLQELLENHPWMKNPMEHIPEILDDPAYFSSMLIYLKHIGSNLYKEALPIIGMPEHTLPAFTIESFEELLTGILFSDERITDDLKLRNELKSRLSKIGAIERRKVRLLSTEKMNRKLTHSMSKLNSICEIVKFEKGLLKEKLRMVILTDYIRLLDLPVKAGDELPLVRIGVVPIFEKIRRDAGLHVKVAVLTGSLVILPTSEQTLVDEISKRYSIEMQWNTLAHDSSYIRADLTAVNRQKMVSVITEVFSSGEVDVLVGTAALLGEGWDAPCVNSLIMASYVGSFMQSNQMRGRAIRIDRNNPSKTSSIWHLVCVDRDVEDPGYDYNLLARRFRSLVGVSEKEDVIETGMARLELEKAPFTPSKINLINELTFAKASKRDQLFERWQLAIAKGREMTEELIAERSSLPRPYFLPHSMKALAWIAAFTVIGEVFDATNFLTNFRGVPLKTGLSLGLIVGILFGLPTIIKVVRLYMKHPSVELSMAEIGKIIYLSLYHAKAVHTPLQEGMIHVVADRMGNYTCWLMDGTTHEKNVFMNALKEFIDPIENPRYLIVRKTGNFIKRKDIHAIPGEIGRKKEYAQYLQVECERRLGDCELIYTRTVEGRKELLSARMKALSAAFVAKADRISGWR</sequence>
<organism evidence="3 4">
    <name type="scientific">Sporosarcina quadrami</name>
    <dbReference type="NCBI Taxonomy" id="2762234"/>
    <lineage>
        <taxon>Bacteria</taxon>
        <taxon>Bacillati</taxon>
        <taxon>Bacillota</taxon>
        <taxon>Bacilli</taxon>
        <taxon>Bacillales</taxon>
        <taxon>Caryophanaceae</taxon>
        <taxon>Sporosarcina</taxon>
    </lineage>
</organism>
<keyword evidence="1" id="KW-1133">Transmembrane helix</keyword>
<dbReference type="Proteomes" id="UP000626786">
    <property type="component" value="Unassembled WGS sequence"/>
</dbReference>
<accession>A0ABR8UCY2</accession>
<evidence type="ECO:0000256" key="1">
    <source>
        <dbReference type="SAM" id="Phobius"/>
    </source>
</evidence>
<gene>
    <name evidence="3" type="ORF">H9649_13955</name>
</gene>
<dbReference type="CDD" id="cd18785">
    <property type="entry name" value="SF2_C"/>
    <property type="match status" value="1"/>
</dbReference>
<dbReference type="Pfam" id="PF04851">
    <property type="entry name" value="ResIII"/>
    <property type="match status" value="1"/>
</dbReference>
<dbReference type="PANTHER" id="PTHR47396:SF1">
    <property type="entry name" value="ATP-DEPENDENT HELICASE IRC3-RELATED"/>
    <property type="match status" value="1"/>
</dbReference>
<keyword evidence="3" id="KW-0547">Nucleotide-binding</keyword>
<evidence type="ECO:0000313" key="3">
    <source>
        <dbReference type="EMBL" id="MBD7985695.1"/>
    </source>
</evidence>
<dbReference type="EMBL" id="JACSQN010000013">
    <property type="protein sequence ID" value="MBD7985695.1"/>
    <property type="molecule type" value="Genomic_DNA"/>
</dbReference>
<evidence type="ECO:0000313" key="4">
    <source>
        <dbReference type="Proteomes" id="UP000626786"/>
    </source>
</evidence>
<keyword evidence="3" id="KW-0347">Helicase</keyword>
<proteinExistence type="predicted"/>
<dbReference type="RefSeq" id="WP_191695523.1">
    <property type="nucleotide sequence ID" value="NZ_JACSQN010000013.1"/>
</dbReference>
<keyword evidence="3" id="KW-0067">ATP-binding</keyword>
<protein>
    <submittedName>
        <fullName evidence="3">DEAD/DEAH box helicase family protein</fullName>
    </submittedName>
</protein>
<dbReference type="InterPro" id="IPR027417">
    <property type="entry name" value="P-loop_NTPase"/>
</dbReference>